<keyword evidence="11" id="KW-1185">Reference proteome</keyword>
<dbReference type="Proteomes" id="UP000642284">
    <property type="component" value="Unassembled WGS sequence"/>
</dbReference>
<dbReference type="InterPro" id="IPR003856">
    <property type="entry name" value="LPS_length_determ_N"/>
</dbReference>
<accession>A0ABR7SPK9</accession>
<evidence type="ECO:0000256" key="4">
    <source>
        <dbReference type="ARBA" id="ARBA00022692"/>
    </source>
</evidence>
<keyword evidence="6 8" id="KW-0472">Membrane</keyword>
<evidence type="ECO:0000256" key="2">
    <source>
        <dbReference type="ARBA" id="ARBA00006683"/>
    </source>
</evidence>
<proteinExistence type="inferred from homology"/>
<evidence type="ECO:0000259" key="9">
    <source>
        <dbReference type="Pfam" id="PF02706"/>
    </source>
</evidence>
<dbReference type="RefSeq" id="WP_187817856.1">
    <property type="nucleotide sequence ID" value="NZ_JACTVJ010000019.1"/>
</dbReference>
<dbReference type="PANTHER" id="PTHR32309:SF31">
    <property type="entry name" value="CAPSULAR EXOPOLYSACCHARIDE FAMILY"/>
    <property type="match status" value="1"/>
</dbReference>
<keyword evidence="5 8" id="KW-1133">Transmembrane helix</keyword>
<evidence type="ECO:0000256" key="1">
    <source>
        <dbReference type="ARBA" id="ARBA00004651"/>
    </source>
</evidence>
<feature type="region of interest" description="Disordered" evidence="7">
    <location>
        <begin position="426"/>
        <end position="447"/>
    </location>
</feature>
<name>A0ABR7SPK9_9ACTN</name>
<sequence length="447" mass="46328">MSDDTIRLATIGRMINRRWRLLTALALVGALVGLGISLVFPPRYTTSAFVLLSGQWEERELLTQVEIATSSVVVDRAARKLGDTGLKDRVSAKAAEGNIIEISGTDDTPEGAQRLADLLADEYVAFAARLAGDTTDSDPALRPDALKKLVVKTSRRITELAEAADPGQSVESVQGRTELEKLRTALQEAVEKLQEVDPALNRANMVVMGPAARPAGEAPPTRSQLVLGGALLFVVCAVIGHLAAARMSRRLRTEPEIAAALGSASLGSVDVPGGRAAPAPLDGGTRARIRRLLGVDTRWDTPTLQASGGEGSRRIRYGRVCARLQEQLPLTSGPLLVIALDDDGVGRVAAERLAAEAGGDPALEVVVVSGERPLVPDHTTESGALVVLGAGSRTAAELTAVADACTDAGHGLLGFVLAGTVVSRASGGPSEGRVPAMAGGDPRGGAA</sequence>
<dbReference type="EMBL" id="JACTVJ010000019">
    <property type="protein sequence ID" value="MBC9717412.1"/>
    <property type="molecule type" value="Genomic_DNA"/>
</dbReference>
<comment type="similarity">
    <text evidence="2">Belongs to the CpsC/CapA family.</text>
</comment>
<comment type="caution">
    <text evidence="10">The sequence shown here is derived from an EMBL/GenBank/DDBJ whole genome shotgun (WGS) entry which is preliminary data.</text>
</comment>
<evidence type="ECO:0000256" key="6">
    <source>
        <dbReference type="ARBA" id="ARBA00023136"/>
    </source>
</evidence>
<dbReference type="InterPro" id="IPR050445">
    <property type="entry name" value="Bact_polysacc_biosynth/exp"/>
</dbReference>
<protein>
    <submittedName>
        <fullName evidence="10">Polysaccharide biosynthesis protein</fullName>
    </submittedName>
</protein>
<evidence type="ECO:0000256" key="5">
    <source>
        <dbReference type="ARBA" id="ARBA00022989"/>
    </source>
</evidence>
<gene>
    <name evidence="10" type="ORF">H9Y04_33270</name>
</gene>
<keyword evidence="4 8" id="KW-0812">Transmembrane</keyword>
<comment type="subcellular location">
    <subcellularLocation>
        <location evidence="1">Cell membrane</location>
        <topology evidence="1">Multi-pass membrane protein</topology>
    </subcellularLocation>
</comment>
<dbReference type="PANTHER" id="PTHR32309">
    <property type="entry name" value="TYROSINE-PROTEIN KINASE"/>
    <property type="match status" value="1"/>
</dbReference>
<evidence type="ECO:0000256" key="7">
    <source>
        <dbReference type="SAM" id="MobiDB-lite"/>
    </source>
</evidence>
<feature type="transmembrane region" description="Helical" evidence="8">
    <location>
        <begin position="225"/>
        <end position="244"/>
    </location>
</feature>
<feature type="domain" description="Polysaccharide chain length determinant N-terminal" evidence="9">
    <location>
        <begin position="5"/>
        <end position="64"/>
    </location>
</feature>
<dbReference type="Pfam" id="PF02706">
    <property type="entry name" value="Wzz"/>
    <property type="match status" value="1"/>
</dbReference>
<evidence type="ECO:0000256" key="3">
    <source>
        <dbReference type="ARBA" id="ARBA00022475"/>
    </source>
</evidence>
<keyword evidence="3" id="KW-1003">Cell membrane</keyword>
<organism evidence="10 11">
    <name type="scientific">Streptomyces polyasparticus</name>
    <dbReference type="NCBI Taxonomy" id="2767826"/>
    <lineage>
        <taxon>Bacteria</taxon>
        <taxon>Bacillati</taxon>
        <taxon>Actinomycetota</taxon>
        <taxon>Actinomycetes</taxon>
        <taxon>Kitasatosporales</taxon>
        <taxon>Streptomycetaceae</taxon>
        <taxon>Streptomyces</taxon>
    </lineage>
</organism>
<feature type="transmembrane region" description="Helical" evidence="8">
    <location>
        <begin position="21"/>
        <end position="40"/>
    </location>
</feature>
<evidence type="ECO:0000313" key="10">
    <source>
        <dbReference type="EMBL" id="MBC9717412.1"/>
    </source>
</evidence>
<evidence type="ECO:0000256" key="8">
    <source>
        <dbReference type="SAM" id="Phobius"/>
    </source>
</evidence>
<evidence type="ECO:0000313" key="11">
    <source>
        <dbReference type="Proteomes" id="UP000642284"/>
    </source>
</evidence>
<reference evidence="10 11" key="1">
    <citation type="submission" date="2020-08" db="EMBL/GenBank/DDBJ databases">
        <title>Genemic of Streptomyces polyaspartic.</title>
        <authorList>
            <person name="Liu W."/>
        </authorList>
    </citation>
    <scope>NUCLEOTIDE SEQUENCE [LARGE SCALE GENOMIC DNA]</scope>
    <source>
        <strain evidence="10 11">TRM66268-LWL</strain>
    </source>
</reference>